<name>A0A7W8DKB8_9BACT</name>
<dbReference type="InterPro" id="IPR011044">
    <property type="entry name" value="Quino_amine_DH_bsu"/>
</dbReference>
<dbReference type="InterPro" id="IPR011042">
    <property type="entry name" value="6-blade_b-propeller_TolB-like"/>
</dbReference>
<reference evidence="2 3" key="1">
    <citation type="submission" date="2020-08" db="EMBL/GenBank/DDBJ databases">
        <title>Genomic Encyclopedia of Type Strains, Phase IV (KMG-IV): sequencing the most valuable type-strain genomes for metagenomic binning, comparative biology and taxonomic classification.</title>
        <authorList>
            <person name="Goeker M."/>
        </authorList>
    </citation>
    <scope>NUCLEOTIDE SEQUENCE [LARGE SCALE GENOMIC DNA]</scope>
    <source>
        <strain evidence="2 3">DSM 12252</strain>
    </source>
</reference>
<keyword evidence="1" id="KW-0732">Signal</keyword>
<dbReference type="Proteomes" id="UP000590740">
    <property type="component" value="Unassembled WGS sequence"/>
</dbReference>
<dbReference type="Pfam" id="PF22701">
    <property type="entry name" value="Mala_s_1-like"/>
    <property type="match status" value="1"/>
</dbReference>
<comment type="caution">
    <text evidence="2">The sequence shown here is derived from an EMBL/GenBank/DDBJ whole genome shotgun (WGS) entry which is preliminary data.</text>
</comment>
<keyword evidence="3" id="KW-1185">Reference proteome</keyword>
<sequence>MTTLRLLAAFLALVSSAAAAHPFLCCDYGGGKVCVVSAEGKIEWQWDCKAPQDCWKLPNGNYLFCFVSGALEVTPDKKVVWEYKAPTDVKVEVHACQPLPDGKVMLVECGTSRIIEVDRAGKVAKEIKLSTAPEIKLHNQFRGTRKLANGHYLVTFKGEGKIVELDGEGKVLRQIKVPGDPHEVVPLPEGHLLITCGDGHQVREIDAKENIVWELGENDIPGYTLRLMAGCQRLPNGNTVFCVYLGHGHIGEQAQVIEVTRDKKIVWSVADHTQFKTINQIMLLDVPGDVAKGEILR</sequence>
<feature type="signal peptide" evidence="1">
    <location>
        <begin position="1"/>
        <end position="20"/>
    </location>
</feature>
<evidence type="ECO:0000313" key="3">
    <source>
        <dbReference type="Proteomes" id="UP000590740"/>
    </source>
</evidence>
<dbReference type="RefSeq" id="WP_184339899.1">
    <property type="nucleotide sequence ID" value="NZ_JACHIG010000005.1"/>
</dbReference>
<dbReference type="SUPFAM" id="SSF50969">
    <property type="entry name" value="YVTN repeat-like/Quinoprotein amine dehydrogenase"/>
    <property type="match status" value="1"/>
</dbReference>
<dbReference type="AlphaFoldDB" id="A0A7W8DKB8"/>
<accession>A0A7W8DKB8</accession>
<proteinExistence type="predicted"/>
<evidence type="ECO:0000256" key="1">
    <source>
        <dbReference type="SAM" id="SignalP"/>
    </source>
</evidence>
<organism evidence="2 3">
    <name type="scientific">Prosthecobacter vanneervenii</name>
    <dbReference type="NCBI Taxonomy" id="48466"/>
    <lineage>
        <taxon>Bacteria</taxon>
        <taxon>Pseudomonadati</taxon>
        <taxon>Verrucomicrobiota</taxon>
        <taxon>Verrucomicrobiia</taxon>
        <taxon>Verrucomicrobiales</taxon>
        <taxon>Verrucomicrobiaceae</taxon>
        <taxon>Prosthecobacter</taxon>
    </lineage>
</organism>
<gene>
    <name evidence="2" type="ORF">HNQ65_002555</name>
</gene>
<dbReference type="EMBL" id="JACHIG010000005">
    <property type="protein sequence ID" value="MBB5032972.1"/>
    <property type="molecule type" value="Genomic_DNA"/>
</dbReference>
<evidence type="ECO:0000313" key="2">
    <source>
        <dbReference type="EMBL" id="MBB5032972.1"/>
    </source>
</evidence>
<dbReference type="Gene3D" id="2.120.10.30">
    <property type="entry name" value="TolB, C-terminal domain"/>
    <property type="match status" value="1"/>
</dbReference>
<protein>
    <submittedName>
        <fullName evidence="2">Uncharacterized protein</fullName>
    </submittedName>
</protein>
<dbReference type="InterPro" id="IPR054550">
    <property type="entry name" value="Mala_s_1-like"/>
</dbReference>
<feature type="chain" id="PRO_5030802473" evidence="1">
    <location>
        <begin position="21"/>
        <end position="297"/>
    </location>
</feature>